<proteinExistence type="inferred from homology"/>
<comment type="caution">
    <text evidence="10">The sequence shown here is derived from an EMBL/GenBank/DDBJ whole genome shotgun (WGS) entry which is preliminary data.</text>
</comment>
<feature type="domain" description="P-type ATPase A" evidence="9">
    <location>
        <begin position="324"/>
        <end position="398"/>
    </location>
</feature>
<feature type="transmembrane region" description="Helical" evidence="8">
    <location>
        <begin position="115"/>
        <end position="135"/>
    </location>
</feature>
<evidence type="ECO:0000256" key="8">
    <source>
        <dbReference type="SAM" id="Phobius"/>
    </source>
</evidence>
<evidence type="ECO:0000256" key="7">
    <source>
        <dbReference type="ARBA" id="ARBA00023136"/>
    </source>
</evidence>
<dbReference type="AlphaFoldDB" id="A0A9X2D2F6"/>
<evidence type="ECO:0000256" key="3">
    <source>
        <dbReference type="ARBA" id="ARBA00022692"/>
    </source>
</evidence>
<dbReference type="GO" id="GO:0012505">
    <property type="term" value="C:endomembrane system"/>
    <property type="evidence" value="ECO:0007669"/>
    <property type="project" value="UniProtKB-SubCell"/>
</dbReference>
<feature type="transmembrane region" description="Helical" evidence="8">
    <location>
        <begin position="835"/>
        <end position="857"/>
    </location>
</feature>
<dbReference type="GO" id="GO:0043682">
    <property type="term" value="F:P-type divalent copper transporter activity"/>
    <property type="evidence" value="ECO:0007669"/>
    <property type="project" value="TreeGrafter"/>
</dbReference>
<dbReference type="InterPro" id="IPR018303">
    <property type="entry name" value="ATPase_P-typ_P_site"/>
</dbReference>
<name>A0A9X2D2F6_9GAMM</name>
<dbReference type="Pfam" id="PF00702">
    <property type="entry name" value="Hydrolase"/>
    <property type="match status" value="1"/>
</dbReference>
<accession>A0A9X2D2F6</accession>
<evidence type="ECO:0000256" key="5">
    <source>
        <dbReference type="ARBA" id="ARBA00022967"/>
    </source>
</evidence>
<dbReference type="GO" id="GO:0016020">
    <property type="term" value="C:membrane"/>
    <property type="evidence" value="ECO:0007669"/>
    <property type="project" value="InterPro"/>
</dbReference>
<dbReference type="PROSITE" id="PS00154">
    <property type="entry name" value="ATPASE_E1_E2"/>
    <property type="match status" value="1"/>
</dbReference>
<feature type="transmembrane region" description="Helical" evidence="8">
    <location>
        <begin position="419"/>
        <end position="448"/>
    </location>
</feature>
<gene>
    <name evidence="10" type="ORF">LOX96_13930</name>
</gene>
<dbReference type="InterPro" id="IPR036412">
    <property type="entry name" value="HAD-like_sf"/>
</dbReference>
<sequence>MTKQIIFQDSFLVSGIMCHAGCGNTIQSLLNNCLDECKESEMLPENAQLIMDAEPQALGVHRLFITIEGNEHRFNQGETSRTQLLTRLKASLSSSFDLIDNHPDTPTNDSTKINWINIIVNLLAMGAIVGLSVLFPPSLLLTIGLTSLTFLTTAFTAREYLINFFQNLRNNNNLANMTTTVTLGWSLSLAHTLFHAISMPLASSFSMIFMSFVMPLILITIINGMDEIKRQVLRKSTKMHLQGVKALFPQMSEEYPCYQLSQEQQTQLDQQIELFSNRKKYQEQTQLTQQVVSSNENTKKSNEFFQSIQVQLDNDNVLMEKKCAIKKGMIIKVNRGECFPVDCILIKGSTVVDPSLLTGESQQSKRCMHSIPAGAINLGHPVSVYATEDSYNSTVNKLLFRSNRARENITLESNRKFTYLYTALIAVGIVASITIPFALGILTIPLLLQNVTGILFAVCPCTMAIAHQLPSVLNMYQRNNKDITIRDENLCNHSHDIHTIVFDKTGTLTTGNSEVESSEGISSSLWGRVYLLEKQHGAEHPLAKAITNYYETRTMGESIFQDIAEASTDSRNRGLSGIVQGKQIHIGNANYLRHSGIKLPPLDLQKIEQGLSPVYVAEDKVYQGVIYIKHEVREDILVALNRLKREGKKIIMLTGDSQLSAIGFNQQNGDIFDLDDIYAEQTPQDKENFLANLMSSEQVNPKGVWFVGDGLNDAPCSRMVSEKGGISCAIRSDNKAAFFTDISLNGSLDYLFEHNNLNQFLKKNVLQNQMLLTYGAIAFLAFIISFSIAGIAVSPIIPLFIMASTTLFVLFNSYRVPLSIDHALDKKTSWLKGLLASDLSISLLAGASALFICGLLISTVATGGLALPAIVFTAGAAAAISSVCILGAGTLFGLFTLLTATYLFADKWVNSPVADNVDLVSPIPLANKELSSPALPTQEEQHDSAFNFALSTLNRKSPNEEALSDSEIQEEEIPVRMARYN</sequence>
<comment type="subcellular location">
    <subcellularLocation>
        <location evidence="1">Endomembrane system</location>
        <topology evidence="1">Multi-pass membrane protein</topology>
    </subcellularLocation>
</comment>
<keyword evidence="11" id="KW-1185">Reference proteome</keyword>
<evidence type="ECO:0000313" key="11">
    <source>
        <dbReference type="Proteomes" id="UP001139721"/>
    </source>
</evidence>
<evidence type="ECO:0000313" key="10">
    <source>
        <dbReference type="EMBL" id="MCL9685201.1"/>
    </source>
</evidence>
<keyword evidence="5" id="KW-1278">Translocase</keyword>
<dbReference type="GO" id="GO:0055070">
    <property type="term" value="P:copper ion homeostasis"/>
    <property type="evidence" value="ECO:0007669"/>
    <property type="project" value="TreeGrafter"/>
</dbReference>
<dbReference type="InterPro" id="IPR001757">
    <property type="entry name" value="P_typ_ATPase"/>
</dbReference>
<evidence type="ECO:0000259" key="9">
    <source>
        <dbReference type="Pfam" id="PF00122"/>
    </source>
</evidence>
<evidence type="ECO:0000256" key="1">
    <source>
        <dbReference type="ARBA" id="ARBA00004127"/>
    </source>
</evidence>
<feature type="transmembrane region" description="Helical" evidence="8">
    <location>
        <begin position="141"/>
        <end position="162"/>
    </location>
</feature>
<dbReference type="PANTHER" id="PTHR43520:SF8">
    <property type="entry name" value="P-TYPE CU(+) TRANSPORTER"/>
    <property type="match status" value="1"/>
</dbReference>
<dbReference type="InterPro" id="IPR023214">
    <property type="entry name" value="HAD_sf"/>
</dbReference>
<dbReference type="GO" id="GO:0016887">
    <property type="term" value="F:ATP hydrolysis activity"/>
    <property type="evidence" value="ECO:0007669"/>
    <property type="project" value="InterPro"/>
</dbReference>
<feature type="transmembrane region" description="Helical" evidence="8">
    <location>
        <begin position="174"/>
        <end position="197"/>
    </location>
</feature>
<reference evidence="10" key="1">
    <citation type="submission" date="2021-11" db="EMBL/GenBank/DDBJ databases">
        <title>Legionella maioricencis sp. nov., a new species isolated from hot water samples in Mallorca.</title>
        <authorList>
            <person name="Crespi S."/>
            <person name="Drasar V."/>
            <person name="Salva-Serra F."/>
            <person name="Jaen-Luchoro D."/>
            <person name="Pineiro-Iglesias B."/>
            <person name="Aliaga F."/>
            <person name="Fernandez-Juarez V."/>
            <person name="Coll G."/>
            <person name="Moore E.R.B."/>
            <person name="Bennasar-Figueras A."/>
        </authorList>
    </citation>
    <scope>NUCLEOTIDE SEQUENCE</scope>
    <source>
        <strain evidence="10">HCPI-6</strain>
    </source>
</reference>
<dbReference type="Gene3D" id="2.70.150.10">
    <property type="entry name" value="Calcium-transporting ATPase, cytoplasmic transduction domain A"/>
    <property type="match status" value="1"/>
</dbReference>
<dbReference type="GO" id="GO:0005524">
    <property type="term" value="F:ATP binding"/>
    <property type="evidence" value="ECO:0007669"/>
    <property type="project" value="InterPro"/>
</dbReference>
<feature type="transmembrane region" description="Helical" evidence="8">
    <location>
        <begin position="203"/>
        <end position="225"/>
    </location>
</feature>
<dbReference type="Pfam" id="PF00122">
    <property type="entry name" value="E1-E2_ATPase"/>
    <property type="match status" value="1"/>
</dbReference>
<evidence type="ECO:0000256" key="4">
    <source>
        <dbReference type="ARBA" id="ARBA00022723"/>
    </source>
</evidence>
<dbReference type="Gene3D" id="3.40.50.1000">
    <property type="entry name" value="HAD superfamily/HAD-like"/>
    <property type="match status" value="1"/>
</dbReference>
<dbReference type="SUPFAM" id="SSF81653">
    <property type="entry name" value="Calcium ATPase, transduction domain A"/>
    <property type="match status" value="1"/>
</dbReference>
<dbReference type="RefSeq" id="WP_250423104.1">
    <property type="nucleotide sequence ID" value="NZ_JAJKBJ010000020.1"/>
</dbReference>
<evidence type="ECO:0000256" key="2">
    <source>
        <dbReference type="ARBA" id="ARBA00006024"/>
    </source>
</evidence>
<keyword evidence="4" id="KW-0479">Metal-binding</keyword>
<dbReference type="Gene3D" id="3.40.1110.10">
    <property type="entry name" value="Calcium-transporting ATPase, cytoplasmic domain N"/>
    <property type="match status" value="1"/>
</dbReference>
<dbReference type="SUPFAM" id="SSF56784">
    <property type="entry name" value="HAD-like"/>
    <property type="match status" value="1"/>
</dbReference>
<dbReference type="InterPro" id="IPR059000">
    <property type="entry name" value="ATPase_P-type_domA"/>
</dbReference>
<dbReference type="InterPro" id="IPR023299">
    <property type="entry name" value="ATPase_P-typ_cyto_dom_N"/>
</dbReference>
<dbReference type="Proteomes" id="UP001139721">
    <property type="component" value="Unassembled WGS sequence"/>
</dbReference>
<dbReference type="InterPro" id="IPR008250">
    <property type="entry name" value="ATPase_P-typ_transduc_dom_A_sf"/>
</dbReference>
<evidence type="ECO:0000256" key="6">
    <source>
        <dbReference type="ARBA" id="ARBA00022989"/>
    </source>
</evidence>
<keyword evidence="3 8" id="KW-0812">Transmembrane</keyword>
<keyword evidence="6 8" id="KW-1133">Transmembrane helix</keyword>
<dbReference type="GO" id="GO:0005507">
    <property type="term" value="F:copper ion binding"/>
    <property type="evidence" value="ECO:0007669"/>
    <property type="project" value="TreeGrafter"/>
</dbReference>
<dbReference type="EMBL" id="JAJKBJ010000020">
    <property type="protein sequence ID" value="MCL9685201.1"/>
    <property type="molecule type" value="Genomic_DNA"/>
</dbReference>
<comment type="similarity">
    <text evidence="2">Belongs to the cation transport ATPase (P-type) (TC 3.A.3) family. Type IB subfamily.</text>
</comment>
<feature type="transmembrane region" description="Helical" evidence="8">
    <location>
        <begin position="771"/>
        <end position="790"/>
    </location>
</feature>
<organism evidence="10 11">
    <name type="scientific">Legionella maioricensis</name>
    <dbReference type="NCBI Taxonomy" id="2896528"/>
    <lineage>
        <taxon>Bacteria</taxon>
        <taxon>Pseudomonadati</taxon>
        <taxon>Pseudomonadota</taxon>
        <taxon>Gammaproteobacteria</taxon>
        <taxon>Legionellales</taxon>
        <taxon>Legionellaceae</taxon>
        <taxon>Legionella</taxon>
    </lineage>
</organism>
<dbReference type="PANTHER" id="PTHR43520">
    <property type="entry name" value="ATP7, ISOFORM B"/>
    <property type="match status" value="1"/>
</dbReference>
<dbReference type="PRINTS" id="PR00119">
    <property type="entry name" value="CATATPASE"/>
</dbReference>
<feature type="transmembrane region" description="Helical" evidence="8">
    <location>
        <begin position="454"/>
        <end position="476"/>
    </location>
</feature>
<keyword evidence="7 8" id="KW-0472">Membrane</keyword>
<feature type="transmembrane region" description="Helical" evidence="8">
    <location>
        <begin position="796"/>
        <end position="814"/>
    </location>
</feature>
<feature type="transmembrane region" description="Helical" evidence="8">
    <location>
        <begin position="869"/>
        <end position="898"/>
    </location>
</feature>
<protein>
    <submittedName>
        <fullName evidence="10">HAD-IC family P-type ATPase</fullName>
    </submittedName>
</protein>
<dbReference type="NCBIfam" id="TIGR01494">
    <property type="entry name" value="ATPase_P-type"/>
    <property type="match status" value="1"/>
</dbReference>